<dbReference type="InterPro" id="IPR000719">
    <property type="entry name" value="Prot_kinase_dom"/>
</dbReference>
<dbReference type="PROSITE" id="PS50032">
    <property type="entry name" value="KA1"/>
    <property type="match status" value="1"/>
</dbReference>
<dbReference type="FunFam" id="3.30.200.20:FF:000003">
    <property type="entry name" value="Non-specific serine/threonine protein kinase"/>
    <property type="match status" value="1"/>
</dbReference>
<keyword evidence="7" id="KW-0963">Cytoplasm</keyword>
<dbReference type="FunFam" id="3.30.310.80:FF:000001">
    <property type="entry name" value="Non-specific serine/threonine protein kinase"/>
    <property type="match status" value="1"/>
</dbReference>
<dbReference type="InterPro" id="IPR001772">
    <property type="entry name" value="KA1_dom"/>
</dbReference>
<feature type="compositionally biased region" description="Polar residues" evidence="22">
    <location>
        <begin position="571"/>
        <end position="584"/>
    </location>
</feature>
<feature type="non-terminal residue" evidence="26">
    <location>
        <position position="885"/>
    </location>
</feature>
<evidence type="ECO:0000256" key="10">
    <source>
        <dbReference type="ARBA" id="ARBA00022679"/>
    </source>
</evidence>
<accession>Q4SL09</accession>
<dbReference type="GO" id="GO:0030425">
    <property type="term" value="C:dendrite"/>
    <property type="evidence" value="ECO:0007669"/>
    <property type="project" value="UniProtKB-SubCell"/>
</dbReference>
<evidence type="ECO:0000256" key="12">
    <source>
        <dbReference type="ARBA" id="ARBA00022777"/>
    </source>
</evidence>
<keyword evidence="15" id="KW-0966">Cell projection</keyword>
<keyword evidence="10" id="KW-0808">Transferase</keyword>
<keyword evidence="14" id="KW-0472">Membrane</keyword>
<dbReference type="InterPro" id="IPR011009">
    <property type="entry name" value="Kinase-like_dom_sf"/>
</dbReference>
<evidence type="ECO:0000256" key="21">
    <source>
        <dbReference type="PROSITE-ProRule" id="PRU10141"/>
    </source>
</evidence>
<dbReference type="Gene3D" id="1.10.510.10">
    <property type="entry name" value="Transferase(Phosphotransferase) domain 1"/>
    <property type="match status" value="1"/>
</dbReference>
<dbReference type="KEGG" id="tng:GSTEN00016468G001"/>
<feature type="compositionally biased region" description="Polar residues" evidence="22">
    <location>
        <begin position="602"/>
        <end position="621"/>
    </location>
</feature>
<dbReference type="Gene3D" id="3.30.200.20">
    <property type="entry name" value="Phosphorylase Kinase, domain 1"/>
    <property type="match status" value="1"/>
</dbReference>
<dbReference type="Pfam" id="PF00069">
    <property type="entry name" value="Pkinase"/>
    <property type="match status" value="1"/>
</dbReference>
<dbReference type="SMART" id="SM00165">
    <property type="entry name" value="UBA"/>
    <property type="match status" value="1"/>
</dbReference>
<protein>
    <recommendedName>
        <fullName evidence="20">MAP/microtubule affinity-regulating kinase 3</fullName>
        <ecNumber evidence="5">2.7.11.1</ecNumber>
    </recommendedName>
</protein>
<comment type="subcellular location">
    <subcellularLocation>
        <location evidence="1">Cell membrane</location>
    </subcellularLocation>
    <subcellularLocation>
        <location evidence="2">Cell projection</location>
        <location evidence="2">Dendrite</location>
    </subcellularLocation>
    <subcellularLocation>
        <location evidence="3">Cytoplasm</location>
    </subcellularLocation>
</comment>
<sequence>PRACFQGHRGTARPDGPRRRLSALLPSLLHRRAACEPHKMSTRTPLPTVNERDTENHSSVDGFAEPPAPPTKSASRHSLPRCRNSFTSTEEHPHIGNYRLLKTIGKGNFAKVKLARHVLTGREVAVKIIDKTQLNPTSLQKLFREVRIMKLLNHPNIVKLFEVIETEKTLYLVMEYASGGEVFDYLVAHGRMKEKEARAKFRQIVSAVQYCHQRRIVHRDLKAENLLLDADMNIKIADFGFSNEFTMGSKLDTFCGSPPYAAPELFQGKKYDGPEVDVWSLGVILYTLVSGSLPFDGQNLKELRERVLRGKYRIPFYMSTDCENLLKKLLVLNPVKRGSLEQIMKDHWMNVGHEEEELKPYIEPEADFSDSSRIELMVTMGYPKDEITESLHSQKYDDVMATYLLLGRKAPEVSFSISSPSCHVIPFLILFLYVSQFEGSEPLANSVLAQRQRPTSDINNSSSISPAHPKVTRSISANQKQRRYSDHGGDDEGGDVVEKPSKVTPSFPALRVLLVGPSVPPAVSYTKRGQALSVESDHREEWDGARRLELSTSKGDVPASPLGVQERKKTSSTVGTDGSMTRSTYVCERSSTERYSAIPNGKDSSLTEVSGSTPSTAISSTRPRHTKSMSSSGHPSKSTLPPIDDNTELKARFETRSPPRLQKQKQTFFSFCSSSPRGPSNSPSAHSISTPEKNRFPRGTTSRSTFHGAQLRDRRSATYNGPPASPTLSHDTGALAQQRRGTSAGIISKITSKFVRRVPSEGEASARTETPRSASGDSKEEGRDAKPRSLRFTWSMKTTSSMEPTEMMKEIRKVLDANSCDYEQRERFLLFCVHGDARQDNLVQWEMEVCKLPRLSLNGVRFKRISGTSIAFKNIACKIANELKL</sequence>
<dbReference type="SUPFAM" id="SSF56112">
    <property type="entry name" value="Protein kinase-like (PK-like)"/>
    <property type="match status" value="1"/>
</dbReference>
<comment type="catalytic activity">
    <reaction evidence="17">
        <text>L-seryl-[protein] + ATP = O-phospho-L-seryl-[protein] + ADP + H(+)</text>
        <dbReference type="Rhea" id="RHEA:17989"/>
        <dbReference type="Rhea" id="RHEA-COMP:9863"/>
        <dbReference type="Rhea" id="RHEA-COMP:11604"/>
        <dbReference type="ChEBI" id="CHEBI:15378"/>
        <dbReference type="ChEBI" id="CHEBI:29999"/>
        <dbReference type="ChEBI" id="CHEBI:30616"/>
        <dbReference type="ChEBI" id="CHEBI:83421"/>
        <dbReference type="ChEBI" id="CHEBI:456216"/>
        <dbReference type="EC" id="2.7.11.1"/>
    </reaction>
</comment>
<dbReference type="OrthoDB" id="193931at2759"/>
<dbReference type="FunFam" id="1.10.8.10:FF:000005">
    <property type="entry name" value="Non-specific serine/threonine protein kinase"/>
    <property type="match status" value="1"/>
</dbReference>
<evidence type="ECO:0000256" key="15">
    <source>
        <dbReference type="ARBA" id="ARBA00023273"/>
    </source>
</evidence>
<reference evidence="26" key="1">
    <citation type="journal article" date="2004" name="Nature">
        <title>Genome duplication in the teleost fish Tetraodon nigroviridis reveals the early vertebrate proto-karyotype.</title>
        <authorList>
            <person name="Jaillon O."/>
            <person name="Aury J.-M."/>
            <person name="Brunet F."/>
            <person name="Petit J.-L."/>
            <person name="Stange-Thomann N."/>
            <person name="Mauceli E."/>
            <person name="Bouneau L."/>
            <person name="Fischer C."/>
            <person name="Ozouf-Costaz C."/>
            <person name="Bernot A."/>
            <person name="Nicaud S."/>
            <person name="Jaffe D."/>
            <person name="Fisher S."/>
            <person name="Lutfalla G."/>
            <person name="Dossat C."/>
            <person name="Segurens B."/>
            <person name="Dasilva C."/>
            <person name="Salanoubat M."/>
            <person name="Levy M."/>
            <person name="Boudet N."/>
            <person name="Castellano S."/>
            <person name="Anthouard V."/>
            <person name="Jubin C."/>
            <person name="Castelli V."/>
            <person name="Katinka M."/>
            <person name="Vacherie B."/>
            <person name="Biemont C."/>
            <person name="Skalli Z."/>
            <person name="Cattolico L."/>
            <person name="Poulain J."/>
            <person name="De Berardinis V."/>
            <person name="Cruaud C."/>
            <person name="Duprat S."/>
            <person name="Brottier P."/>
            <person name="Coutanceau J.-P."/>
            <person name="Gouzy J."/>
            <person name="Parra G."/>
            <person name="Lardier G."/>
            <person name="Chapple C."/>
            <person name="McKernan K.J."/>
            <person name="McEwan P."/>
            <person name="Bosak S."/>
            <person name="Kellis M."/>
            <person name="Volff J.-N."/>
            <person name="Guigo R."/>
            <person name="Zody M.C."/>
            <person name="Mesirov J."/>
            <person name="Lindblad-Toh K."/>
            <person name="Birren B."/>
            <person name="Nusbaum C."/>
            <person name="Kahn D."/>
            <person name="Robinson-Rechavi M."/>
            <person name="Laudet V."/>
            <person name="Schachter V."/>
            <person name="Quetier F."/>
            <person name="Saurin W."/>
            <person name="Scarpelli C."/>
            <person name="Wincker P."/>
            <person name="Lander E.S."/>
            <person name="Weissenbach J."/>
            <person name="Roest Crollius H."/>
        </authorList>
    </citation>
    <scope>NUCLEOTIDE SEQUENCE [LARGE SCALE GENOMIC DNA]</scope>
</reference>
<dbReference type="SMART" id="SM00220">
    <property type="entry name" value="S_TKc"/>
    <property type="match status" value="1"/>
</dbReference>
<comment type="similarity">
    <text evidence="4">Belongs to the protein kinase superfamily. CAMK Ser/Thr protein kinase family. SNF1 subfamily.</text>
</comment>
<keyword evidence="12" id="KW-0418">Kinase</keyword>
<evidence type="ECO:0000256" key="7">
    <source>
        <dbReference type="ARBA" id="ARBA00022490"/>
    </source>
</evidence>
<dbReference type="PROSITE" id="PS50011">
    <property type="entry name" value="PROTEIN_KINASE_DOM"/>
    <property type="match status" value="1"/>
</dbReference>
<feature type="compositionally biased region" description="Polar residues" evidence="22">
    <location>
        <begin position="452"/>
        <end position="465"/>
    </location>
</feature>
<feature type="domain" description="UBA" evidence="24">
    <location>
        <begin position="368"/>
        <end position="407"/>
    </location>
</feature>
<dbReference type="InterPro" id="IPR015940">
    <property type="entry name" value="UBA"/>
</dbReference>
<dbReference type="GO" id="GO:0106310">
    <property type="term" value="F:protein serine kinase activity"/>
    <property type="evidence" value="ECO:0007669"/>
    <property type="project" value="RHEA"/>
</dbReference>
<evidence type="ECO:0000256" key="14">
    <source>
        <dbReference type="ARBA" id="ARBA00023136"/>
    </source>
</evidence>
<evidence type="ECO:0000256" key="19">
    <source>
        <dbReference type="ARBA" id="ARBA00063680"/>
    </source>
</evidence>
<dbReference type="Pfam" id="PF02149">
    <property type="entry name" value="KA1"/>
    <property type="match status" value="1"/>
</dbReference>
<dbReference type="GO" id="GO:0035556">
    <property type="term" value="P:intracellular signal transduction"/>
    <property type="evidence" value="ECO:0007669"/>
    <property type="project" value="TreeGrafter"/>
</dbReference>
<keyword evidence="8" id="KW-0723">Serine/threonine-protein kinase</keyword>
<evidence type="ECO:0000313" key="26">
    <source>
        <dbReference type="EMBL" id="CAF98673.1"/>
    </source>
</evidence>
<dbReference type="InterPro" id="IPR049508">
    <property type="entry name" value="MARK1-4_cat"/>
</dbReference>
<dbReference type="GO" id="GO:0004674">
    <property type="term" value="F:protein serine/threonine kinase activity"/>
    <property type="evidence" value="ECO:0007669"/>
    <property type="project" value="UniProtKB-KW"/>
</dbReference>
<keyword evidence="13 21" id="KW-0067">ATP-binding</keyword>
<evidence type="ECO:0000256" key="16">
    <source>
        <dbReference type="ARBA" id="ARBA00047899"/>
    </source>
</evidence>
<feature type="region of interest" description="Disordered" evidence="22">
    <location>
        <begin position="548"/>
        <end position="645"/>
    </location>
</feature>
<dbReference type="GO" id="GO:0005737">
    <property type="term" value="C:cytoplasm"/>
    <property type="evidence" value="ECO:0007669"/>
    <property type="project" value="UniProtKB-SubCell"/>
</dbReference>
<dbReference type="PROSITE" id="PS50030">
    <property type="entry name" value="UBA"/>
    <property type="match status" value="1"/>
</dbReference>
<evidence type="ECO:0000256" key="20">
    <source>
        <dbReference type="ARBA" id="ARBA00071529"/>
    </source>
</evidence>
<evidence type="ECO:0000259" key="24">
    <source>
        <dbReference type="PROSITE" id="PS50030"/>
    </source>
</evidence>
<reference evidence="26" key="2">
    <citation type="submission" date="2004-02" db="EMBL/GenBank/DDBJ databases">
        <authorList>
            <consortium name="Genoscope"/>
            <consortium name="Whitehead Institute Centre for Genome Research"/>
        </authorList>
    </citation>
    <scope>NUCLEOTIDE SEQUENCE</scope>
</reference>
<keyword evidence="6" id="KW-1003">Cell membrane</keyword>
<evidence type="ECO:0000256" key="2">
    <source>
        <dbReference type="ARBA" id="ARBA00004279"/>
    </source>
</evidence>
<dbReference type="EC" id="2.7.11.1" evidence="5"/>
<dbReference type="EMBL" id="CAAE01014563">
    <property type="protein sequence ID" value="CAF98673.1"/>
    <property type="molecule type" value="Genomic_DNA"/>
</dbReference>
<dbReference type="PANTHER" id="PTHR24346:SF21">
    <property type="entry name" value="SERINE_THREONINE-PROTEIN KINASE MARK1"/>
    <property type="match status" value="1"/>
</dbReference>
<evidence type="ECO:0000256" key="4">
    <source>
        <dbReference type="ARBA" id="ARBA00006234"/>
    </source>
</evidence>
<feature type="non-terminal residue" evidence="26">
    <location>
        <position position="1"/>
    </location>
</feature>
<feature type="domain" description="Protein kinase" evidence="23">
    <location>
        <begin position="98"/>
        <end position="349"/>
    </location>
</feature>
<evidence type="ECO:0000256" key="11">
    <source>
        <dbReference type="ARBA" id="ARBA00022741"/>
    </source>
</evidence>
<evidence type="ECO:0000256" key="17">
    <source>
        <dbReference type="ARBA" id="ARBA00048679"/>
    </source>
</evidence>
<evidence type="ECO:0000259" key="23">
    <source>
        <dbReference type="PROSITE" id="PS50011"/>
    </source>
</evidence>
<dbReference type="AlphaFoldDB" id="Q4SL09"/>
<gene>
    <name evidence="26" type="ORF">GSTENG00016468001</name>
</gene>
<evidence type="ECO:0000256" key="8">
    <source>
        <dbReference type="ARBA" id="ARBA00022527"/>
    </source>
</evidence>
<dbReference type="Gene3D" id="3.30.310.80">
    <property type="entry name" value="Kinase associated domain 1, KA1"/>
    <property type="match status" value="1"/>
</dbReference>
<dbReference type="PANTHER" id="PTHR24346">
    <property type="entry name" value="MAP/MICROTUBULE AFFINITY-REGULATING KINASE"/>
    <property type="match status" value="1"/>
</dbReference>
<evidence type="ECO:0000256" key="9">
    <source>
        <dbReference type="ARBA" id="ARBA00022553"/>
    </source>
</evidence>
<feature type="region of interest" description="Disordered" evidence="22">
    <location>
        <begin position="1"/>
        <end position="20"/>
    </location>
</feature>
<comment type="catalytic activity">
    <reaction evidence="16">
        <text>L-threonyl-[protein] + ATP = O-phospho-L-threonyl-[protein] + ADP + H(+)</text>
        <dbReference type="Rhea" id="RHEA:46608"/>
        <dbReference type="Rhea" id="RHEA-COMP:11060"/>
        <dbReference type="Rhea" id="RHEA-COMP:11605"/>
        <dbReference type="ChEBI" id="CHEBI:15378"/>
        <dbReference type="ChEBI" id="CHEBI:30013"/>
        <dbReference type="ChEBI" id="CHEBI:30616"/>
        <dbReference type="ChEBI" id="CHEBI:61977"/>
        <dbReference type="ChEBI" id="CHEBI:456216"/>
        <dbReference type="EC" id="2.7.11.1"/>
    </reaction>
</comment>
<evidence type="ECO:0000256" key="1">
    <source>
        <dbReference type="ARBA" id="ARBA00004236"/>
    </source>
</evidence>
<feature type="compositionally biased region" description="Basic and acidic residues" evidence="22">
    <location>
        <begin position="483"/>
        <end position="501"/>
    </location>
</feature>
<feature type="compositionally biased region" description="Basic and acidic residues" evidence="22">
    <location>
        <begin position="758"/>
        <end position="770"/>
    </location>
</feature>
<dbReference type="Gene3D" id="1.10.8.10">
    <property type="entry name" value="DNA helicase RuvA subunit, C-terminal domain"/>
    <property type="match status" value="1"/>
</dbReference>
<comment type="caution">
    <text evidence="26">The sequence shown here is derived from an EMBL/GenBank/DDBJ whole genome shotgun (WGS) entry which is preliminary data.</text>
</comment>
<evidence type="ECO:0000256" key="5">
    <source>
        <dbReference type="ARBA" id="ARBA00012513"/>
    </source>
</evidence>
<dbReference type="FunFam" id="1.10.510.10:FF:001032">
    <property type="entry name" value="KP78b, isoform A"/>
    <property type="match status" value="1"/>
</dbReference>
<dbReference type="GO" id="GO:0005524">
    <property type="term" value="F:ATP binding"/>
    <property type="evidence" value="ECO:0007669"/>
    <property type="project" value="UniProtKB-UniRule"/>
</dbReference>
<organism evidence="26">
    <name type="scientific">Tetraodon nigroviridis</name>
    <name type="common">Spotted green pufferfish</name>
    <name type="synonym">Chelonodon nigroviridis</name>
    <dbReference type="NCBI Taxonomy" id="99883"/>
    <lineage>
        <taxon>Eukaryota</taxon>
        <taxon>Metazoa</taxon>
        <taxon>Chordata</taxon>
        <taxon>Craniata</taxon>
        <taxon>Vertebrata</taxon>
        <taxon>Euteleostomi</taxon>
        <taxon>Actinopterygii</taxon>
        <taxon>Neopterygii</taxon>
        <taxon>Teleostei</taxon>
        <taxon>Neoteleostei</taxon>
        <taxon>Acanthomorphata</taxon>
        <taxon>Eupercaria</taxon>
        <taxon>Tetraodontiformes</taxon>
        <taxon>Tetradontoidea</taxon>
        <taxon>Tetraodontidae</taxon>
        <taxon>Tetraodon</taxon>
    </lineage>
</organism>
<dbReference type="InterPro" id="IPR017441">
    <property type="entry name" value="Protein_kinase_ATP_BS"/>
</dbReference>
<comment type="function">
    <text evidence="18">Serine/threonine-protein kinase. Involved in the specific phosphorylation of microtubule-associated proteins for MAP2 and MAP4. Phosphorylates the microtubule-associated protein MAPT/TAU. Phosphorylates CDC25C on 'Ser-216'. Regulates localization and activity of some histone deacetylases by mediating phosphorylation of HDAC7, promoting subsequent interaction between HDAC7 and 14-3-3 and export from the nucleus. Regulates localization and activity of MITF by mediating its phosphorylation, promoting subsequent interaction between MITF and 14-3-3 and retention in the cytosol. Negatively regulates the Hippo signaling pathway and antagonizes the phosphorylation of LATS1. Cooperates with DLG5 to inhibit the kinase activity of STK3/MST2 toward LATS1. Phosphorylates PKP2 and KSR1.</text>
</comment>
<feature type="domain" description="KA1" evidence="25">
    <location>
        <begin position="836"/>
        <end position="885"/>
    </location>
</feature>
<evidence type="ECO:0000256" key="6">
    <source>
        <dbReference type="ARBA" id="ARBA00022475"/>
    </source>
</evidence>
<evidence type="ECO:0000256" key="18">
    <source>
        <dbReference type="ARBA" id="ARBA00054424"/>
    </source>
</evidence>
<evidence type="ECO:0000256" key="3">
    <source>
        <dbReference type="ARBA" id="ARBA00004496"/>
    </source>
</evidence>
<evidence type="ECO:0000259" key="25">
    <source>
        <dbReference type="PROSITE" id="PS50032"/>
    </source>
</evidence>
<feature type="region of interest" description="Disordered" evidence="22">
    <location>
        <begin position="32"/>
        <end position="90"/>
    </location>
</feature>
<dbReference type="Pfam" id="PF00627">
    <property type="entry name" value="UBA"/>
    <property type="match status" value="1"/>
</dbReference>
<feature type="compositionally biased region" description="Low complexity" evidence="22">
    <location>
        <begin position="670"/>
        <end position="684"/>
    </location>
</feature>
<feature type="compositionally biased region" description="Basic and acidic residues" evidence="22">
    <location>
        <begin position="777"/>
        <end position="787"/>
    </location>
</feature>
<dbReference type="PROSITE" id="PS00108">
    <property type="entry name" value="PROTEIN_KINASE_ST"/>
    <property type="match status" value="1"/>
</dbReference>
<keyword evidence="11 21" id="KW-0547">Nucleotide-binding</keyword>
<proteinExistence type="inferred from homology"/>
<dbReference type="PROSITE" id="PS00107">
    <property type="entry name" value="PROTEIN_KINASE_ATP"/>
    <property type="match status" value="1"/>
</dbReference>
<dbReference type="GO" id="GO:0005886">
    <property type="term" value="C:plasma membrane"/>
    <property type="evidence" value="ECO:0007669"/>
    <property type="project" value="UniProtKB-SubCell"/>
</dbReference>
<dbReference type="CDD" id="cd14072">
    <property type="entry name" value="STKc_MARK"/>
    <property type="match status" value="1"/>
</dbReference>
<keyword evidence="9" id="KW-0597">Phosphoprotein</keyword>
<evidence type="ECO:0000256" key="22">
    <source>
        <dbReference type="SAM" id="MobiDB-lite"/>
    </source>
</evidence>
<evidence type="ECO:0000256" key="13">
    <source>
        <dbReference type="ARBA" id="ARBA00022840"/>
    </source>
</evidence>
<feature type="region of interest" description="Disordered" evidence="22">
    <location>
        <begin position="670"/>
        <end position="789"/>
    </location>
</feature>
<feature type="binding site" evidence="21">
    <location>
        <position position="127"/>
    </location>
    <ligand>
        <name>ATP</name>
        <dbReference type="ChEBI" id="CHEBI:30616"/>
    </ligand>
</feature>
<dbReference type="InterPro" id="IPR008271">
    <property type="entry name" value="Ser/Thr_kinase_AS"/>
</dbReference>
<feature type="compositionally biased region" description="Low complexity" evidence="22">
    <location>
        <begin position="628"/>
        <end position="638"/>
    </location>
</feature>
<dbReference type="InterPro" id="IPR028375">
    <property type="entry name" value="KA1/Ssp2_C"/>
</dbReference>
<dbReference type="CDD" id="cd12196">
    <property type="entry name" value="MARK1-3_C"/>
    <property type="match status" value="1"/>
</dbReference>
<name>Q4SL09_TETNG</name>
<dbReference type="SUPFAM" id="SSF103243">
    <property type="entry name" value="KA1-like"/>
    <property type="match status" value="1"/>
</dbReference>
<comment type="subunit">
    <text evidence="19">Interacts with MAPT/TAU. Interacts with DLG5 (via coiled-coil domain). Interacts with STK3/MST2 and STK4/MST1 in the presence of DLG5. Interacts with YWHAB, YWHAG, YWHAQ and YWHAZ. Interacts with PKP2 (via N-terminus). Interacts with CDC25C. Interacts with KSR1.</text>
</comment>
<feature type="region of interest" description="Disordered" evidence="22">
    <location>
        <begin position="452"/>
        <end position="502"/>
    </location>
</feature>